<protein>
    <submittedName>
        <fullName evidence="3">Uncharacterized protein</fullName>
    </submittedName>
</protein>
<reference evidence="3" key="1">
    <citation type="submission" date="2021-01" db="EMBL/GenBank/DDBJ databases">
        <authorList>
            <consortium name="Genoscope - CEA"/>
            <person name="William W."/>
        </authorList>
    </citation>
    <scope>NUCLEOTIDE SEQUENCE</scope>
</reference>
<organism evidence="3 4">
    <name type="scientific">Paramecium octaurelia</name>
    <dbReference type="NCBI Taxonomy" id="43137"/>
    <lineage>
        <taxon>Eukaryota</taxon>
        <taxon>Sar</taxon>
        <taxon>Alveolata</taxon>
        <taxon>Ciliophora</taxon>
        <taxon>Intramacronucleata</taxon>
        <taxon>Oligohymenophorea</taxon>
        <taxon>Peniculida</taxon>
        <taxon>Parameciidae</taxon>
        <taxon>Paramecium</taxon>
    </lineage>
</organism>
<dbReference type="PANTHER" id="PTHR19920">
    <property type="entry name" value="WD40 PROTEIN CIAO1"/>
    <property type="match status" value="1"/>
</dbReference>
<accession>A0A8S1Y927</accession>
<evidence type="ECO:0000313" key="3">
    <source>
        <dbReference type="EMBL" id="CAD8210986.1"/>
    </source>
</evidence>
<dbReference type="GO" id="GO:0097361">
    <property type="term" value="C:cytosolic [4Fe-4S] assembly targeting complex"/>
    <property type="evidence" value="ECO:0007669"/>
    <property type="project" value="TreeGrafter"/>
</dbReference>
<dbReference type="InterPro" id="IPR001680">
    <property type="entry name" value="WD40_rpt"/>
</dbReference>
<dbReference type="AlphaFoldDB" id="A0A8S1Y927"/>
<proteinExistence type="predicted"/>
<keyword evidence="1" id="KW-0853">WD repeat</keyword>
<keyword evidence="4" id="KW-1185">Reference proteome</keyword>
<evidence type="ECO:0000313" key="4">
    <source>
        <dbReference type="Proteomes" id="UP000683925"/>
    </source>
</evidence>
<dbReference type="Proteomes" id="UP000683925">
    <property type="component" value="Unassembled WGS sequence"/>
</dbReference>
<feature type="repeat" description="WD" evidence="1">
    <location>
        <begin position="63"/>
        <end position="94"/>
    </location>
</feature>
<evidence type="ECO:0000256" key="1">
    <source>
        <dbReference type="PROSITE-ProRule" id="PRU00221"/>
    </source>
</evidence>
<dbReference type="PROSITE" id="PS50082">
    <property type="entry name" value="WD_REPEATS_2"/>
    <property type="match status" value="2"/>
</dbReference>
<gene>
    <name evidence="2" type="ORF">POCTA_138.1.T1520133</name>
    <name evidence="3" type="ORF">POCTA_138.1.T1520134</name>
</gene>
<dbReference type="GO" id="GO:0016226">
    <property type="term" value="P:iron-sulfur cluster assembly"/>
    <property type="evidence" value="ECO:0007669"/>
    <property type="project" value="TreeGrafter"/>
</dbReference>
<dbReference type="PANTHER" id="PTHR19920:SF0">
    <property type="entry name" value="CYTOSOLIC IRON-SULFUR PROTEIN ASSEMBLY PROTEIN CIAO1-RELATED"/>
    <property type="match status" value="1"/>
</dbReference>
<dbReference type="EMBL" id="CAJJDP010000154">
    <property type="protein sequence ID" value="CAD8210984.1"/>
    <property type="molecule type" value="Genomic_DNA"/>
</dbReference>
<dbReference type="OrthoDB" id="307145at2759"/>
<dbReference type="OMA" id="YSIAINQ"/>
<feature type="repeat" description="WD" evidence="1">
    <location>
        <begin position="110"/>
        <end position="152"/>
    </location>
</feature>
<dbReference type="EMBL" id="CAJJDP010000154">
    <property type="protein sequence ID" value="CAD8210986.1"/>
    <property type="molecule type" value="Genomic_DNA"/>
</dbReference>
<dbReference type="SMART" id="SM00320">
    <property type="entry name" value="WD40"/>
    <property type="match status" value="3"/>
</dbReference>
<name>A0A8S1Y927_PAROT</name>
<sequence>MGNDSQKYKKSLYELQNSCTFQMKYPCETIAVNKSGTLILTNLVSNILVFGFNGKSLKRISSIQKHQSSISVLLFFNLKNQFISGSSDNDIIIWPTTLNLGTSTKYIQKLKGHTELITCIAIHSPNEDLIISGEYEKAIRFWQMEQSSLQWRCIQEIIEHKSSVCGISINEIGNQVISCDKKQLILIIEKAQIQMLEAYQLGGVGVSFLTNYQFIIQTNSESTLDLYGSQFEGIYTLIQSVKLKSYKNEIISRNLSYNKKMKILTLKKGQRLFIIRFEMQNNNDQSETKKNELFFKNVQIIDFKTLFFFWAISDDGQYLITRNVLSKSIEVRFLNKSLID</sequence>
<comment type="caution">
    <text evidence="3">The sequence shown here is derived from an EMBL/GenBank/DDBJ whole genome shotgun (WGS) entry which is preliminary data.</text>
</comment>
<dbReference type="Pfam" id="PF00400">
    <property type="entry name" value="WD40"/>
    <property type="match status" value="2"/>
</dbReference>
<evidence type="ECO:0000313" key="2">
    <source>
        <dbReference type="EMBL" id="CAD8210984.1"/>
    </source>
</evidence>